<dbReference type="EMBL" id="GL379931">
    <property type="protein sequence ID" value="EGT36146.1"/>
    <property type="molecule type" value="Genomic_DNA"/>
</dbReference>
<dbReference type="eggNOG" id="KOG1287">
    <property type="taxonomic scope" value="Eukaryota"/>
</dbReference>
<feature type="transmembrane region" description="Helical" evidence="9">
    <location>
        <begin position="447"/>
        <end position="466"/>
    </location>
</feature>
<evidence type="ECO:0000256" key="4">
    <source>
        <dbReference type="ARBA" id="ARBA00022475"/>
    </source>
</evidence>
<dbReference type="Proteomes" id="UP000008068">
    <property type="component" value="Unassembled WGS sequence"/>
</dbReference>
<reference evidence="11" key="1">
    <citation type="submission" date="2011-07" db="EMBL/GenBank/DDBJ databases">
        <authorList>
            <consortium name="Caenorhabditis brenneri Sequencing and Analysis Consortium"/>
            <person name="Wilson R.K."/>
        </authorList>
    </citation>
    <scope>NUCLEOTIDE SEQUENCE [LARGE SCALE GENOMIC DNA]</scope>
    <source>
        <strain evidence="11">PB2801</strain>
    </source>
</reference>
<comment type="similarity">
    <text evidence="2">Belongs to the amino acid-polyamine-organocation (APC) superfamily. L-type amino acid transporter (LAT) (TC 2.A.3.8) family.</text>
</comment>
<dbReference type="GO" id="GO:0005886">
    <property type="term" value="C:plasma membrane"/>
    <property type="evidence" value="ECO:0007669"/>
    <property type="project" value="UniProtKB-SubCell"/>
</dbReference>
<dbReference type="Pfam" id="PF13520">
    <property type="entry name" value="AA_permease_2"/>
    <property type="match status" value="1"/>
</dbReference>
<evidence type="ECO:0000256" key="6">
    <source>
        <dbReference type="ARBA" id="ARBA00022989"/>
    </source>
</evidence>
<comment type="subcellular location">
    <subcellularLocation>
        <location evidence="1">Cell membrane</location>
        <topology evidence="1">Multi-pass membrane protein</topology>
    </subcellularLocation>
</comment>
<feature type="transmembrane region" description="Helical" evidence="9">
    <location>
        <begin position="232"/>
        <end position="251"/>
    </location>
</feature>
<evidence type="ECO:0000256" key="8">
    <source>
        <dbReference type="SAM" id="MobiDB-lite"/>
    </source>
</evidence>
<dbReference type="InParanoid" id="G0NRC2"/>
<dbReference type="OMA" id="ANWISLV"/>
<sequence>MKAEQEPLKTRDVEERPSKTGEEEEEGDGKGLAKSLTLFNGVSIIVGCIIGSGIFVSPTGVQEQAGSVGLSLLVWLISGVFTAIGAYCYAELGTLIKKSGGDYAYIMEAFGPFVAFIRLWIEAIVVRPCTVTIVALTFAIYGLRPFFPDCAPPDGVATLLAVLLIVLMTAINCVSVRLATIVQDWFTIAKVVALFLIILTGLYLLIFGESQYKDSFENIFENTSKDFTKVSLAFYSGLFAYSGWNFLNFIVEELQNPKRNLPLAIAISITTCTVIYVLTNVALYTAISPDEMLESPAVAVLFANKLYGRFAFIMPLCVACSTIGSANGVIFTSSRLFYSGAREGQMPVVLTMINKNTRTPIPAVILTGALSIAYLLASKDVYQLINYIQISYWLAIGTAIAALFWLRKTMPDAPRPIKVPLIWPAIFMLGCAALVFIPIVAAPRDTGIGLLIMLSAVPVYVIFIGWKNKPKWFNNLVEGTTVFIQKLFMVVDDDKED</sequence>
<feature type="transmembrane region" description="Helical" evidence="9">
    <location>
        <begin position="36"/>
        <end position="56"/>
    </location>
</feature>
<feature type="region of interest" description="Disordered" evidence="8">
    <location>
        <begin position="1"/>
        <end position="29"/>
    </location>
</feature>
<feature type="transmembrane region" description="Helical" evidence="9">
    <location>
        <begin position="155"/>
        <end position="179"/>
    </location>
</feature>
<dbReference type="PANTHER" id="PTHR11785:SF531">
    <property type="entry name" value="LARGE NEUTRAL AMINO ACIDS TRANSPORTER SMALL SUBUNIT 1"/>
    <property type="match status" value="1"/>
</dbReference>
<keyword evidence="5 9" id="KW-0812">Transmembrane</keyword>
<feature type="transmembrane region" description="Helical" evidence="9">
    <location>
        <begin position="419"/>
        <end position="441"/>
    </location>
</feature>
<dbReference type="FunCoup" id="G0NRC2">
    <property type="interactions" value="994"/>
</dbReference>
<dbReference type="OrthoDB" id="10062876at2759"/>
<organism evidence="11">
    <name type="scientific">Caenorhabditis brenneri</name>
    <name type="common">Nematode worm</name>
    <dbReference type="NCBI Taxonomy" id="135651"/>
    <lineage>
        <taxon>Eukaryota</taxon>
        <taxon>Metazoa</taxon>
        <taxon>Ecdysozoa</taxon>
        <taxon>Nematoda</taxon>
        <taxon>Chromadorea</taxon>
        <taxon>Rhabditida</taxon>
        <taxon>Rhabditina</taxon>
        <taxon>Rhabditomorpha</taxon>
        <taxon>Rhabditoidea</taxon>
        <taxon>Rhabditidae</taxon>
        <taxon>Peloderinae</taxon>
        <taxon>Caenorhabditis</taxon>
    </lineage>
</organism>
<feature type="transmembrane region" description="Helical" evidence="9">
    <location>
        <begin position="390"/>
        <end position="407"/>
    </location>
</feature>
<evidence type="ECO:0000256" key="9">
    <source>
        <dbReference type="SAM" id="Phobius"/>
    </source>
</evidence>
<dbReference type="Gene3D" id="1.20.1740.10">
    <property type="entry name" value="Amino acid/polyamine transporter I"/>
    <property type="match status" value="1"/>
</dbReference>
<feature type="transmembrane region" description="Helical" evidence="9">
    <location>
        <begin position="68"/>
        <end position="90"/>
    </location>
</feature>
<keyword evidence="6 9" id="KW-1133">Transmembrane helix</keyword>
<feature type="transmembrane region" description="Helical" evidence="9">
    <location>
        <begin position="359"/>
        <end position="378"/>
    </location>
</feature>
<dbReference type="HOGENOM" id="CLU_007946_3_0_1"/>
<dbReference type="InterPro" id="IPR050598">
    <property type="entry name" value="AminoAcid_Transporter"/>
</dbReference>
<evidence type="ECO:0000256" key="1">
    <source>
        <dbReference type="ARBA" id="ARBA00004651"/>
    </source>
</evidence>
<protein>
    <submittedName>
        <fullName evidence="10">Uncharacterized protein</fullName>
    </submittedName>
</protein>
<evidence type="ECO:0000313" key="10">
    <source>
        <dbReference type="EMBL" id="EGT36146.1"/>
    </source>
</evidence>
<keyword evidence="4" id="KW-1003">Cell membrane</keyword>
<dbReference type="InterPro" id="IPR002293">
    <property type="entry name" value="AA/rel_permease1"/>
</dbReference>
<name>G0NRC2_CAEBE</name>
<dbReference type="AlphaFoldDB" id="G0NRC2"/>
<dbReference type="STRING" id="135651.G0NRC2"/>
<feature type="transmembrane region" description="Helical" evidence="9">
    <location>
        <begin position="263"/>
        <end position="287"/>
    </location>
</feature>
<dbReference type="GO" id="GO:0015179">
    <property type="term" value="F:L-amino acid transmembrane transporter activity"/>
    <property type="evidence" value="ECO:0007669"/>
    <property type="project" value="TreeGrafter"/>
</dbReference>
<evidence type="ECO:0000256" key="3">
    <source>
        <dbReference type="ARBA" id="ARBA00022448"/>
    </source>
</evidence>
<gene>
    <name evidence="10" type="ORF">CAEBREN_10959</name>
</gene>
<dbReference type="PANTHER" id="PTHR11785">
    <property type="entry name" value="AMINO ACID TRANSPORTER"/>
    <property type="match status" value="1"/>
</dbReference>
<feature type="transmembrane region" description="Helical" evidence="9">
    <location>
        <begin position="191"/>
        <end position="212"/>
    </location>
</feature>
<feature type="compositionally biased region" description="Basic and acidic residues" evidence="8">
    <location>
        <begin position="1"/>
        <end position="21"/>
    </location>
</feature>
<evidence type="ECO:0000256" key="5">
    <source>
        <dbReference type="ARBA" id="ARBA00022692"/>
    </source>
</evidence>
<keyword evidence="7 9" id="KW-0472">Membrane</keyword>
<proteinExistence type="inferred from homology"/>
<evidence type="ECO:0000256" key="2">
    <source>
        <dbReference type="ARBA" id="ARBA00007040"/>
    </source>
</evidence>
<feature type="transmembrane region" description="Helical" evidence="9">
    <location>
        <begin position="124"/>
        <end position="143"/>
    </location>
</feature>
<dbReference type="FunFam" id="1.20.1740.10:FF:000003">
    <property type="entry name" value="Y+L amino acid transporter 1 isoform X1"/>
    <property type="match status" value="1"/>
</dbReference>
<feature type="transmembrane region" description="Helical" evidence="9">
    <location>
        <begin position="307"/>
        <end position="338"/>
    </location>
</feature>
<dbReference type="PIRSF" id="PIRSF006060">
    <property type="entry name" value="AA_transporter"/>
    <property type="match status" value="1"/>
</dbReference>
<keyword evidence="11" id="KW-1185">Reference proteome</keyword>
<accession>G0NRC2</accession>
<evidence type="ECO:0000256" key="7">
    <source>
        <dbReference type="ARBA" id="ARBA00023136"/>
    </source>
</evidence>
<evidence type="ECO:0000313" key="11">
    <source>
        <dbReference type="Proteomes" id="UP000008068"/>
    </source>
</evidence>
<keyword evidence="3" id="KW-0813">Transport</keyword>